<feature type="chain" id="PRO_5002800324" evidence="2">
    <location>
        <begin position="25"/>
        <end position="154"/>
    </location>
</feature>
<dbReference type="AlphaFoldDB" id="B4CZ14"/>
<protein>
    <submittedName>
        <fullName evidence="3">Uncharacterized protein</fullName>
    </submittedName>
</protein>
<name>B4CZ14_9BACT</name>
<dbReference type="Proteomes" id="UP000005824">
    <property type="component" value="Unassembled WGS sequence"/>
</dbReference>
<dbReference type="GO" id="GO:0042597">
    <property type="term" value="C:periplasmic space"/>
    <property type="evidence" value="ECO:0007669"/>
    <property type="project" value="InterPro"/>
</dbReference>
<feature type="compositionally biased region" description="Low complexity" evidence="1">
    <location>
        <begin position="36"/>
        <end position="49"/>
    </location>
</feature>
<dbReference type="Pfam" id="PF07813">
    <property type="entry name" value="LTXXQ"/>
    <property type="match status" value="1"/>
</dbReference>
<organism evidence="3 4">
    <name type="scientific">Chthoniobacter flavus Ellin428</name>
    <dbReference type="NCBI Taxonomy" id="497964"/>
    <lineage>
        <taxon>Bacteria</taxon>
        <taxon>Pseudomonadati</taxon>
        <taxon>Verrucomicrobiota</taxon>
        <taxon>Spartobacteria</taxon>
        <taxon>Chthoniobacterales</taxon>
        <taxon>Chthoniobacteraceae</taxon>
        <taxon>Chthoniobacter</taxon>
    </lineage>
</organism>
<gene>
    <name evidence="3" type="ORF">CfE428DRAFT_1902</name>
</gene>
<comment type="caution">
    <text evidence="3">The sequence shown here is derived from an EMBL/GenBank/DDBJ whole genome shotgun (WGS) entry which is preliminary data.</text>
</comment>
<dbReference type="Gene3D" id="1.20.120.1490">
    <property type="match status" value="1"/>
</dbReference>
<reference evidence="3 4" key="1">
    <citation type="journal article" date="2011" name="J. Bacteriol.">
        <title>Genome sequence of Chthoniobacter flavus Ellin428, an aerobic heterotrophic soil bacterium.</title>
        <authorList>
            <person name="Kant R."/>
            <person name="van Passel M.W."/>
            <person name="Palva A."/>
            <person name="Lucas S."/>
            <person name="Lapidus A."/>
            <person name="Glavina Del Rio T."/>
            <person name="Dalin E."/>
            <person name="Tice H."/>
            <person name="Bruce D."/>
            <person name="Goodwin L."/>
            <person name="Pitluck S."/>
            <person name="Larimer F.W."/>
            <person name="Land M.L."/>
            <person name="Hauser L."/>
            <person name="Sangwan P."/>
            <person name="de Vos W.M."/>
            <person name="Janssen P.H."/>
            <person name="Smidt H."/>
        </authorList>
    </citation>
    <scope>NUCLEOTIDE SEQUENCE [LARGE SCALE GENOMIC DNA]</scope>
    <source>
        <strain evidence="3 4">Ellin428</strain>
    </source>
</reference>
<accession>B4CZ14</accession>
<keyword evidence="4" id="KW-1185">Reference proteome</keyword>
<evidence type="ECO:0000256" key="1">
    <source>
        <dbReference type="SAM" id="MobiDB-lite"/>
    </source>
</evidence>
<dbReference type="RefSeq" id="WP_006979227.1">
    <property type="nucleotide sequence ID" value="NZ_ABVL01000004.1"/>
</dbReference>
<feature type="region of interest" description="Disordered" evidence="1">
    <location>
        <begin position="25"/>
        <end position="62"/>
    </location>
</feature>
<dbReference type="EMBL" id="ABVL01000004">
    <property type="protein sequence ID" value="EDY20705.1"/>
    <property type="molecule type" value="Genomic_DNA"/>
</dbReference>
<dbReference type="STRING" id="497964.CfE428DRAFT_1902"/>
<keyword evidence="2" id="KW-0732">Signal</keyword>
<dbReference type="InterPro" id="IPR012899">
    <property type="entry name" value="LTXXQ"/>
</dbReference>
<evidence type="ECO:0000313" key="4">
    <source>
        <dbReference type="Proteomes" id="UP000005824"/>
    </source>
</evidence>
<evidence type="ECO:0000256" key="2">
    <source>
        <dbReference type="SAM" id="SignalP"/>
    </source>
</evidence>
<proteinExistence type="predicted"/>
<evidence type="ECO:0000313" key="3">
    <source>
        <dbReference type="EMBL" id="EDY20705.1"/>
    </source>
</evidence>
<dbReference type="InParanoid" id="B4CZ14"/>
<feature type="signal peptide" evidence="2">
    <location>
        <begin position="1"/>
        <end position="24"/>
    </location>
</feature>
<sequence precursor="true">MKKHLAVLSLAVASLCAVPSLLRADDAAVPPKPPGGDKAPADSSKAPAAGKGGGARMTPEERLKRMTEELGLSQEQQDKIKAIYEKDAPQMKELMAKGRENLTDDDKAKFRELIKNQMEEIVAVLTPDQKAKFQEMMEKRRAARGNGNGAGAPK</sequence>